<reference evidence="8 9" key="1">
    <citation type="submission" date="2019-01" db="EMBL/GenBank/DDBJ databases">
        <title>Egibacter rhizosphaerae EGI 80759T.</title>
        <authorList>
            <person name="Chen D.-D."/>
            <person name="Tian Y."/>
            <person name="Jiao J.-Y."/>
            <person name="Zhang X.-T."/>
            <person name="Zhang Y.-G."/>
            <person name="Zhang Y."/>
            <person name="Xiao M."/>
            <person name="Shu W.-S."/>
            <person name="Li W.-J."/>
        </authorList>
    </citation>
    <scope>NUCLEOTIDE SEQUENCE [LARGE SCALE GENOMIC DNA]</scope>
    <source>
        <strain evidence="8 9">EGI 80759</strain>
    </source>
</reference>
<feature type="compositionally biased region" description="Basic and acidic residues" evidence="6">
    <location>
        <begin position="1"/>
        <end position="10"/>
    </location>
</feature>
<keyword evidence="5" id="KW-0324">Glycolysis</keyword>
<dbReference type="InterPro" id="IPR006124">
    <property type="entry name" value="Metalloenzyme"/>
</dbReference>
<evidence type="ECO:0000313" key="8">
    <source>
        <dbReference type="EMBL" id="QBI19821.1"/>
    </source>
</evidence>
<evidence type="ECO:0000256" key="3">
    <source>
        <dbReference type="ARBA" id="ARBA00004921"/>
    </source>
</evidence>
<evidence type="ECO:0000256" key="1">
    <source>
        <dbReference type="ARBA" id="ARBA00000370"/>
    </source>
</evidence>
<comment type="pathway">
    <text evidence="3">Carbohydrate degradation.</text>
</comment>
<feature type="compositionally biased region" description="Basic and acidic residues" evidence="6">
    <location>
        <begin position="344"/>
        <end position="353"/>
    </location>
</feature>
<feature type="domain" description="Metalloenzyme" evidence="7">
    <location>
        <begin position="258"/>
        <end position="344"/>
    </location>
</feature>
<proteinExistence type="inferred from homology"/>
<dbReference type="KEGG" id="erz:ER308_09800"/>
<feature type="region of interest" description="Disordered" evidence="6">
    <location>
        <begin position="1"/>
        <end position="40"/>
    </location>
</feature>
<comment type="similarity">
    <text evidence="4">Belongs to the BPG-independent phosphoglycerate mutase family. A-PGAM subfamily.</text>
</comment>
<evidence type="ECO:0000259" key="7">
    <source>
        <dbReference type="Pfam" id="PF01676"/>
    </source>
</evidence>
<dbReference type="InterPro" id="IPR017850">
    <property type="entry name" value="Alkaline_phosphatase_core_sf"/>
</dbReference>
<comment type="function">
    <text evidence="2">Catalyzes the interconversion of 2-phosphoglycerate and 3-phosphoglycerate.</text>
</comment>
<sequence length="399" mass="39371">MVRPNDHTADAGHAPAPAGPLVVAVPDGAPDDLGAADRDGRPTTLELAATPALDDLVASGRPRRVTTIPEGLPAGTEVGLAGLLGLTVDEPAARGRLEAAACGEPLEAGEAAWRLDLDPPEAPPADAVAAIGRALAARGARVRALGGHRLLLVGPAAWGDGPPGPHQTGEPLENLVGGPLAEAAEAAACALRRSGVDARVWPWGRVGGAHGSAPAVLGREVDVVAGSPAAAGLAALAGASVHQVPTAALDTGEIAALVREAPSDAMLLVHDGRPDEAAHAGEPPAKVAAVETFDATIVAPVAAALRERGAGSLLVCADHGCDPATRSHTRAPVPAVTWHPAARTSREGEAAPRATERAVAALPAEPVAELVAALAGGSLRTRGALAGATGPRGGGVVAS</sequence>
<dbReference type="InterPro" id="IPR004456">
    <property type="entry name" value="Pglycerate_mutase_ApgM"/>
</dbReference>
<feature type="region of interest" description="Disordered" evidence="6">
    <location>
        <begin position="325"/>
        <end position="353"/>
    </location>
</feature>
<evidence type="ECO:0000313" key="9">
    <source>
        <dbReference type="Proteomes" id="UP000291469"/>
    </source>
</evidence>
<name>A0A411YF64_9ACTN</name>
<gene>
    <name evidence="8" type="ORF">ER308_09800</name>
</gene>
<evidence type="ECO:0000256" key="6">
    <source>
        <dbReference type="SAM" id="MobiDB-lite"/>
    </source>
</evidence>
<evidence type="ECO:0000256" key="4">
    <source>
        <dbReference type="ARBA" id="ARBA00005524"/>
    </source>
</evidence>
<feature type="compositionally biased region" description="Low complexity" evidence="6">
    <location>
        <begin position="11"/>
        <end position="33"/>
    </location>
</feature>
<dbReference type="GO" id="GO:0046872">
    <property type="term" value="F:metal ion binding"/>
    <property type="evidence" value="ECO:0007669"/>
    <property type="project" value="InterPro"/>
</dbReference>
<dbReference type="Pfam" id="PF01676">
    <property type="entry name" value="Metalloenzyme"/>
    <property type="match status" value="1"/>
</dbReference>
<dbReference type="PANTHER" id="PTHR31209">
    <property type="entry name" value="COFACTOR-INDEPENDENT PHOSPHOGLYCERATE MUTASE"/>
    <property type="match status" value="1"/>
</dbReference>
<keyword evidence="9" id="KW-1185">Reference proteome</keyword>
<dbReference type="Proteomes" id="UP000291469">
    <property type="component" value="Chromosome"/>
</dbReference>
<evidence type="ECO:0000256" key="2">
    <source>
        <dbReference type="ARBA" id="ARBA00002315"/>
    </source>
</evidence>
<dbReference type="GO" id="GO:0004619">
    <property type="term" value="F:phosphoglycerate mutase activity"/>
    <property type="evidence" value="ECO:0007669"/>
    <property type="project" value="UniProtKB-EC"/>
</dbReference>
<dbReference type="AlphaFoldDB" id="A0A411YF64"/>
<dbReference type="GO" id="GO:0006096">
    <property type="term" value="P:glycolytic process"/>
    <property type="evidence" value="ECO:0007669"/>
    <property type="project" value="UniProtKB-KW"/>
</dbReference>
<dbReference type="EMBL" id="CP036402">
    <property type="protein sequence ID" value="QBI19821.1"/>
    <property type="molecule type" value="Genomic_DNA"/>
</dbReference>
<organism evidence="8 9">
    <name type="scientific">Egibacter rhizosphaerae</name>
    <dbReference type="NCBI Taxonomy" id="1670831"/>
    <lineage>
        <taxon>Bacteria</taxon>
        <taxon>Bacillati</taxon>
        <taxon>Actinomycetota</taxon>
        <taxon>Nitriliruptoria</taxon>
        <taxon>Egibacterales</taxon>
        <taxon>Egibacteraceae</taxon>
        <taxon>Egibacter</taxon>
    </lineage>
</organism>
<dbReference type="Gene3D" id="3.40.720.10">
    <property type="entry name" value="Alkaline Phosphatase, subunit A"/>
    <property type="match status" value="2"/>
</dbReference>
<accession>A0A411YF64</accession>
<dbReference type="PANTHER" id="PTHR31209:SF4">
    <property type="entry name" value="2,3-BISPHOSPHOGLYCERATE-INDEPENDENT PHOSPHOGLYCERATE MUTASE"/>
    <property type="match status" value="1"/>
</dbReference>
<protein>
    <recommendedName>
        <fullName evidence="7">Metalloenzyme domain-containing protein</fullName>
    </recommendedName>
</protein>
<comment type="catalytic activity">
    <reaction evidence="1">
        <text>(2R)-2-phosphoglycerate = (2R)-3-phosphoglycerate</text>
        <dbReference type="Rhea" id="RHEA:15901"/>
        <dbReference type="ChEBI" id="CHEBI:58272"/>
        <dbReference type="ChEBI" id="CHEBI:58289"/>
        <dbReference type="EC" id="5.4.2.12"/>
    </reaction>
</comment>
<evidence type="ECO:0000256" key="5">
    <source>
        <dbReference type="ARBA" id="ARBA00023152"/>
    </source>
</evidence>
<dbReference type="SUPFAM" id="SSF53649">
    <property type="entry name" value="Alkaline phosphatase-like"/>
    <property type="match status" value="1"/>
</dbReference>
<dbReference type="OrthoDB" id="9804453at2"/>